<dbReference type="PANTHER" id="PTHR43808">
    <property type="entry name" value="ACETYLORNITHINE DEACETYLASE"/>
    <property type="match status" value="1"/>
</dbReference>
<keyword evidence="2" id="KW-0479">Metal-binding</keyword>
<dbReference type="OrthoDB" id="7055905at2"/>
<dbReference type="eggNOG" id="COG0624">
    <property type="taxonomic scope" value="Bacteria"/>
</dbReference>
<protein>
    <submittedName>
        <fullName evidence="6">Peptidase M20 family protein</fullName>
    </submittedName>
</protein>
<dbReference type="Proteomes" id="UP000008495">
    <property type="component" value="Unassembled WGS sequence"/>
</dbReference>
<dbReference type="InterPro" id="IPR011650">
    <property type="entry name" value="Peptidase_M20_dimer"/>
</dbReference>
<comment type="caution">
    <text evidence="6">The sequence shown here is derived from an EMBL/GenBank/DDBJ whole genome shotgun (WGS) entry which is preliminary data.</text>
</comment>
<evidence type="ECO:0000256" key="1">
    <source>
        <dbReference type="ARBA" id="ARBA00001947"/>
    </source>
</evidence>
<dbReference type="Pfam" id="PF07687">
    <property type="entry name" value="M20_dimer"/>
    <property type="match status" value="1"/>
</dbReference>
<proteinExistence type="predicted"/>
<dbReference type="InterPro" id="IPR036264">
    <property type="entry name" value="Bact_exopeptidase_dim_dom"/>
</dbReference>
<evidence type="ECO:0000313" key="6">
    <source>
        <dbReference type="EMBL" id="GAB79185.1"/>
    </source>
</evidence>
<name>K6VV23_9MICO</name>
<dbReference type="Pfam" id="PF01546">
    <property type="entry name" value="Peptidase_M20"/>
    <property type="match status" value="1"/>
</dbReference>
<dbReference type="RefSeq" id="WP_006503942.1">
    <property type="nucleotide sequence ID" value="NZ_BAGZ01000021.1"/>
</dbReference>
<reference evidence="6 7" key="1">
    <citation type="submission" date="2012-08" db="EMBL/GenBank/DDBJ databases">
        <title>Whole genome shotgun sequence of Austwickia chelonae NBRC 105200.</title>
        <authorList>
            <person name="Yoshida I."/>
            <person name="Hosoyama A."/>
            <person name="Tsuchikane K."/>
            <person name="Katsumata H."/>
            <person name="Ando Y."/>
            <person name="Ohji S."/>
            <person name="Hamada M."/>
            <person name="Tamura T."/>
            <person name="Yamazoe A."/>
            <person name="Yamazaki S."/>
            <person name="Fujita N."/>
        </authorList>
    </citation>
    <scope>NUCLEOTIDE SEQUENCE [LARGE SCALE GENOMIC DNA]</scope>
    <source>
        <strain evidence="6 7">NBRC 105200</strain>
    </source>
</reference>
<evidence type="ECO:0000313" key="7">
    <source>
        <dbReference type="Proteomes" id="UP000008495"/>
    </source>
</evidence>
<dbReference type="SUPFAM" id="SSF55031">
    <property type="entry name" value="Bacterial exopeptidase dimerisation domain"/>
    <property type="match status" value="1"/>
</dbReference>
<keyword evidence="3" id="KW-0378">Hydrolase</keyword>
<dbReference type="AlphaFoldDB" id="K6VV23"/>
<evidence type="ECO:0000256" key="3">
    <source>
        <dbReference type="ARBA" id="ARBA00022801"/>
    </source>
</evidence>
<sequence>MTNLSGHTLERARAIATRLAPEMIEFTQDLVRIPSITGNEHAVSELLLERLTALGYHDAFRDDWGNVVGIIDGTRPGPSLMFNGHMDVVEAGDPATWAPYDPWGAQIDTIPTDSAPPPLGTGQPDEEAQVIHGRGVADLKGGMAAQVYAGAVLARLIDEGHQVPGRFLLTQVAMEEPGEMFSMRRFIRDTMPARGLTVDAMVCCEPSSLRLALGHRGRVELKVTVYGRSCHSSSPWLGVNALVHAARLSGAVEEGTWGSGMSHPELGRAGIAPTMLTVYPNALAIVPDKVEFILDRRTVPGETVEDVVAGIREVIDTLAETDETFRADVTVNSYERVSYTGAVDTEKACKEPWLIPAEHPFVRACGDGLSSVGEPVAHTYWPFSTDVPAVAALGKPCIGYSGTQEASIHTPHEYARIDYLERSLTGNVGIYLSAAELPGSAFTL</sequence>
<dbReference type="SUPFAM" id="SSF53187">
    <property type="entry name" value="Zn-dependent exopeptidases"/>
    <property type="match status" value="1"/>
</dbReference>
<dbReference type="InterPro" id="IPR050072">
    <property type="entry name" value="Peptidase_M20A"/>
</dbReference>
<feature type="domain" description="Peptidase M20 dimerisation" evidence="5">
    <location>
        <begin position="214"/>
        <end position="321"/>
    </location>
</feature>
<evidence type="ECO:0000256" key="4">
    <source>
        <dbReference type="ARBA" id="ARBA00022833"/>
    </source>
</evidence>
<accession>K6VV23</accession>
<dbReference type="InterPro" id="IPR002933">
    <property type="entry name" value="Peptidase_M20"/>
</dbReference>
<comment type="cofactor">
    <cofactor evidence="1">
        <name>Zn(2+)</name>
        <dbReference type="ChEBI" id="CHEBI:29105"/>
    </cofactor>
</comment>
<keyword evidence="7" id="KW-1185">Reference proteome</keyword>
<dbReference type="STRING" id="100225.SAMN05421595_2490"/>
<dbReference type="Gene3D" id="3.40.630.10">
    <property type="entry name" value="Zn peptidases"/>
    <property type="match status" value="1"/>
</dbReference>
<evidence type="ECO:0000256" key="2">
    <source>
        <dbReference type="ARBA" id="ARBA00022723"/>
    </source>
</evidence>
<dbReference type="PROSITE" id="PS00758">
    <property type="entry name" value="ARGE_DAPE_CPG2_1"/>
    <property type="match status" value="1"/>
</dbReference>
<organism evidence="6 7">
    <name type="scientific">Austwickia chelonae NBRC 105200</name>
    <dbReference type="NCBI Taxonomy" id="1184607"/>
    <lineage>
        <taxon>Bacteria</taxon>
        <taxon>Bacillati</taxon>
        <taxon>Actinomycetota</taxon>
        <taxon>Actinomycetes</taxon>
        <taxon>Micrococcales</taxon>
        <taxon>Dermatophilaceae</taxon>
        <taxon>Austwickia</taxon>
    </lineage>
</organism>
<dbReference type="GO" id="GO:0016787">
    <property type="term" value="F:hydrolase activity"/>
    <property type="evidence" value="ECO:0007669"/>
    <property type="project" value="UniProtKB-KW"/>
</dbReference>
<dbReference type="InterPro" id="IPR001261">
    <property type="entry name" value="ArgE/DapE_CS"/>
</dbReference>
<evidence type="ECO:0000259" key="5">
    <source>
        <dbReference type="Pfam" id="PF07687"/>
    </source>
</evidence>
<dbReference type="EMBL" id="BAGZ01000021">
    <property type="protein sequence ID" value="GAB79185.1"/>
    <property type="molecule type" value="Genomic_DNA"/>
</dbReference>
<dbReference type="Gene3D" id="3.30.70.360">
    <property type="match status" value="1"/>
</dbReference>
<gene>
    <name evidence="6" type="ORF">AUCHE_21_00100</name>
</gene>
<keyword evidence="4" id="KW-0862">Zinc</keyword>
<dbReference type="GO" id="GO:0046872">
    <property type="term" value="F:metal ion binding"/>
    <property type="evidence" value="ECO:0007669"/>
    <property type="project" value="UniProtKB-KW"/>
</dbReference>